<dbReference type="PANTHER" id="PTHR48094">
    <property type="entry name" value="PROTEIN/NUCLEIC ACID DEGLYCASE DJ-1-RELATED"/>
    <property type="match status" value="1"/>
</dbReference>
<dbReference type="GO" id="GO:0019243">
    <property type="term" value="P:methylglyoxal catabolic process to D-lactate via S-lactoyl-glutathione"/>
    <property type="evidence" value="ECO:0007669"/>
    <property type="project" value="TreeGrafter"/>
</dbReference>
<proteinExistence type="inferred from homology"/>
<dbReference type="RefSeq" id="XP_007515436.1">
    <property type="nucleotide sequence ID" value="XM_007515374.1"/>
</dbReference>
<dbReference type="Pfam" id="PF01965">
    <property type="entry name" value="DJ-1_PfpI"/>
    <property type="match status" value="1"/>
</dbReference>
<organism evidence="5 6">
    <name type="scientific">Bathycoccus prasinos</name>
    <dbReference type="NCBI Taxonomy" id="41875"/>
    <lineage>
        <taxon>Eukaryota</taxon>
        <taxon>Viridiplantae</taxon>
        <taxon>Chlorophyta</taxon>
        <taxon>Mamiellophyceae</taxon>
        <taxon>Mamiellales</taxon>
        <taxon>Bathycoccaceae</taxon>
        <taxon>Bathycoccus</taxon>
    </lineage>
</organism>
<evidence type="ECO:0000256" key="2">
    <source>
        <dbReference type="ARBA" id="ARBA00023239"/>
    </source>
</evidence>
<dbReference type="InterPro" id="IPR050325">
    <property type="entry name" value="Prot/Nucl_acid_deglycase"/>
</dbReference>
<evidence type="ECO:0000313" key="5">
    <source>
        <dbReference type="EMBL" id="CCO14315.1"/>
    </source>
</evidence>
<keyword evidence="1" id="KW-0346">Stress response</keyword>
<comment type="similarity">
    <text evidence="3">Belongs to the peptidase C56 family. HSP31-like subfamily.</text>
</comment>
<sequence>MTKIAILCTSATTFGKSAEKKPTGVWLEEIAVPYYSMMEKKFSVDFFSIKGGEIPIDAGSRGEGFYTPECVKFDKDDTAQALMKTSKGLSELNVEEYDGVFLPGGHGCCTDFYQNQELAKTIEQFLTAKKAVALDCHAPIALLSCKKADGTTPLVSGMSVTGFSDEEEGHVGMQEEVPALIEKEMVAQGAKYSKAEGAWGAHAVVEGTLVTGQNPASSKVCVEKFVELLALTQTQVVN</sequence>
<evidence type="ECO:0000256" key="3">
    <source>
        <dbReference type="ARBA" id="ARBA00038493"/>
    </source>
</evidence>
<evidence type="ECO:0000259" key="4">
    <source>
        <dbReference type="Pfam" id="PF01965"/>
    </source>
</evidence>
<dbReference type="AlphaFoldDB" id="K8EPE0"/>
<reference evidence="5 6" key="1">
    <citation type="submission" date="2011-10" db="EMBL/GenBank/DDBJ databases">
        <authorList>
            <person name="Genoscope - CEA"/>
        </authorList>
    </citation>
    <scope>NUCLEOTIDE SEQUENCE [LARGE SCALE GENOMIC DNA]</scope>
    <source>
        <strain evidence="5 6">RCC 1105</strain>
    </source>
</reference>
<evidence type="ECO:0000256" key="1">
    <source>
        <dbReference type="ARBA" id="ARBA00023016"/>
    </source>
</evidence>
<feature type="domain" description="DJ-1/PfpI" evidence="4">
    <location>
        <begin position="29"/>
        <end position="225"/>
    </location>
</feature>
<dbReference type="Gene3D" id="3.40.50.880">
    <property type="match status" value="1"/>
</dbReference>
<dbReference type="CDD" id="cd03141">
    <property type="entry name" value="GATase1_Hsp31_like"/>
    <property type="match status" value="1"/>
</dbReference>
<dbReference type="EMBL" id="FO082278">
    <property type="protein sequence ID" value="CCO14315.1"/>
    <property type="molecule type" value="Genomic_DNA"/>
</dbReference>
<evidence type="ECO:0000313" key="6">
    <source>
        <dbReference type="Proteomes" id="UP000198341"/>
    </source>
</evidence>
<name>K8EPE0_9CHLO</name>
<keyword evidence="2" id="KW-0456">Lyase</keyword>
<dbReference type="OrthoDB" id="543156at2759"/>
<protein>
    <submittedName>
        <fullName evidence="5">ThiJ/PfpI domain-containing protein</fullName>
    </submittedName>
</protein>
<dbReference type="InterPro" id="IPR029062">
    <property type="entry name" value="Class_I_gatase-like"/>
</dbReference>
<dbReference type="PANTHER" id="PTHR48094:SF11">
    <property type="entry name" value="GLUTATHIONE-INDEPENDENT GLYOXALASE HSP31-RELATED"/>
    <property type="match status" value="1"/>
</dbReference>
<dbReference type="GeneID" id="19017940"/>
<dbReference type="GO" id="GO:0005737">
    <property type="term" value="C:cytoplasm"/>
    <property type="evidence" value="ECO:0007669"/>
    <property type="project" value="TreeGrafter"/>
</dbReference>
<dbReference type="InterPro" id="IPR002818">
    <property type="entry name" value="DJ-1/PfpI"/>
</dbReference>
<dbReference type="eggNOG" id="ENOG502RZ3Y">
    <property type="taxonomic scope" value="Eukaryota"/>
</dbReference>
<dbReference type="Proteomes" id="UP000198341">
    <property type="component" value="Chromosome 1"/>
</dbReference>
<dbReference type="SUPFAM" id="SSF52317">
    <property type="entry name" value="Class I glutamine amidotransferase-like"/>
    <property type="match status" value="1"/>
</dbReference>
<dbReference type="KEGG" id="bpg:Bathy01g02050"/>
<gene>
    <name evidence="5" type="ORF">Bathy01g02050</name>
</gene>
<dbReference type="GO" id="GO:0019172">
    <property type="term" value="F:glyoxalase III activity"/>
    <property type="evidence" value="ECO:0007669"/>
    <property type="project" value="TreeGrafter"/>
</dbReference>
<dbReference type="STRING" id="41875.K8EPE0"/>
<keyword evidence="6" id="KW-1185">Reference proteome</keyword>
<accession>K8EPE0</accession>